<evidence type="ECO:0000313" key="7">
    <source>
        <dbReference type="Proteomes" id="UP001163632"/>
    </source>
</evidence>
<comment type="similarity">
    <text evidence="1 3">Belongs to the N-Me-Phe pilin family.</text>
</comment>
<keyword evidence="3" id="KW-0281">Fimbrium</keyword>
<keyword evidence="2" id="KW-0488">Methylation</keyword>
<protein>
    <submittedName>
        <fullName evidence="6">Pilin</fullName>
    </submittedName>
</protein>
<evidence type="ECO:0000256" key="2">
    <source>
        <dbReference type="ARBA" id="ARBA00022481"/>
    </source>
</evidence>
<dbReference type="PANTHER" id="PTHR30093">
    <property type="entry name" value="GENERAL SECRETION PATHWAY PROTEIN G"/>
    <property type="match status" value="1"/>
</dbReference>
<evidence type="ECO:0000256" key="5">
    <source>
        <dbReference type="SAM" id="Phobius"/>
    </source>
</evidence>
<proteinExistence type="inferred from homology"/>
<feature type="region of interest" description="Disordered" evidence="4">
    <location>
        <begin position="64"/>
        <end position="87"/>
    </location>
</feature>
<sequence>MNAQKGFTLIELMIVIAIIGILAAIALPAYQDYISKSQTTRVSGELAAGKTAVDAALFEGKTPVLSEESSTSKENIGLTSSETSTKPRSNLMASVELTGFADNGAGTISATLGNKANKDIAKTVITQERTTDGVWTCKIDGSQAAKYKEKFNPTGCVKK</sequence>
<accession>A0ABY6M8D1</accession>
<keyword evidence="7" id="KW-1185">Reference proteome</keyword>
<dbReference type="Proteomes" id="UP001163632">
    <property type="component" value="Chromosome"/>
</dbReference>
<dbReference type="Gene3D" id="3.30.700.10">
    <property type="entry name" value="Glycoprotein, Type 4 Pilin"/>
    <property type="match status" value="1"/>
</dbReference>
<reference evidence="6" key="1">
    <citation type="journal article" date="2022" name="BMC Microbiol.">
        <title>Whole genome sequencing of Moraxella bovis strains from North America reveals two genotypes with different genetic determinants.</title>
        <authorList>
            <person name="Wynn E.L."/>
            <person name="Hille M.M."/>
            <person name="Loy J.D."/>
            <person name="Schuller G."/>
            <person name="Kuhn K.L."/>
            <person name="Dickey A.M."/>
            <person name="Bono J.L."/>
            <person name="Clawson M.L."/>
        </authorList>
    </citation>
    <scope>NUCLEOTIDE SEQUENCE</scope>
    <source>
        <strain evidence="6">SAM102599</strain>
    </source>
</reference>
<dbReference type="InterPro" id="IPR001082">
    <property type="entry name" value="Pilin"/>
</dbReference>
<evidence type="ECO:0000313" key="6">
    <source>
        <dbReference type="EMBL" id="UZA03761.1"/>
    </source>
</evidence>
<feature type="transmembrane region" description="Helical" evidence="5">
    <location>
        <begin position="12"/>
        <end position="30"/>
    </location>
</feature>
<keyword evidence="5" id="KW-0472">Membrane</keyword>
<evidence type="ECO:0000256" key="4">
    <source>
        <dbReference type="SAM" id="MobiDB-lite"/>
    </source>
</evidence>
<evidence type="ECO:0000256" key="3">
    <source>
        <dbReference type="RuleBase" id="RU000389"/>
    </source>
</evidence>
<dbReference type="Pfam" id="PF07963">
    <property type="entry name" value="N_methyl"/>
    <property type="match status" value="1"/>
</dbReference>
<dbReference type="EMBL" id="CP087830">
    <property type="protein sequence ID" value="UZA03761.1"/>
    <property type="molecule type" value="Genomic_DNA"/>
</dbReference>
<keyword evidence="5" id="KW-1133">Transmembrane helix</keyword>
<feature type="compositionally biased region" description="Polar residues" evidence="4">
    <location>
        <begin position="67"/>
        <end position="87"/>
    </location>
</feature>
<dbReference type="NCBIfam" id="TIGR02532">
    <property type="entry name" value="IV_pilin_GFxxxE"/>
    <property type="match status" value="1"/>
</dbReference>
<dbReference type="RefSeq" id="WP_112741866.1">
    <property type="nucleotide sequence ID" value="NZ_CP030241.1"/>
</dbReference>
<dbReference type="PANTHER" id="PTHR30093:SF34">
    <property type="entry name" value="PREPILIN PEPTIDASE-DEPENDENT PROTEIN D"/>
    <property type="match status" value="1"/>
</dbReference>
<organism evidence="6 7">
    <name type="scientific">Moraxella bovis</name>
    <dbReference type="NCBI Taxonomy" id="476"/>
    <lineage>
        <taxon>Bacteria</taxon>
        <taxon>Pseudomonadati</taxon>
        <taxon>Pseudomonadota</taxon>
        <taxon>Gammaproteobacteria</taxon>
        <taxon>Moraxellales</taxon>
        <taxon>Moraxellaceae</taxon>
        <taxon>Moraxella</taxon>
    </lineage>
</organism>
<dbReference type="InterPro" id="IPR012902">
    <property type="entry name" value="N_methyl_site"/>
</dbReference>
<dbReference type="SUPFAM" id="SSF54523">
    <property type="entry name" value="Pili subunits"/>
    <property type="match status" value="1"/>
</dbReference>
<gene>
    <name evidence="6" type="ORF">LP092_03115</name>
</gene>
<dbReference type="Pfam" id="PF00114">
    <property type="entry name" value="Pilin"/>
    <property type="match status" value="1"/>
</dbReference>
<keyword evidence="5" id="KW-0812">Transmembrane</keyword>
<dbReference type="InterPro" id="IPR045584">
    <property type="entry name" value="Pilin-like"/>
</dbReference>
<evidence type="ECO:0000256" key="1">
    <source>
        <dbReference type="ARBA" id="ARBA00005233"/>
    </source>
</evidence>
<name>A0ABY6M8D1_MORBO</name>
<dbReference type="PROSITE" id="PS00409">
    <property type="entry name" value="PROKAR_NTER_METHYL"/>
    <property type="match status" value="1"/>
</dbReference>